<keyword evidence="4" id="KW-1185">Reference proteome</keyword>
<evidence type="ECO:0000259" key="2">
    <source>
        <dbReference type="Pfam" id="PF00326"/>
    </source>
</evidence>
<feature type="signal peptide" evidence="1">
    <location>
        <begin position="1"/>
        <end position="20"/>
    </location>
</feature>
<organism evidence="3 4">
    <name type="scientific">Sinomicrobium oceani</name>
    <dbReference type="NCBI Taxonomy" id="1150368"/>
    <lineage>
        <taxon>Bacteria</taxon>
        <taxon>Pseudomonadati</taxon>
        <taxon>Bacteroidota</taxon>
        <taxon>Flavobacteriia</taxon>
        <taxon>Flavobacteriales</taxon>
        <taxon>Flavobacteriaceae</taxon>
        <taxon>Sinomicrobium</taxon>
    </lineage>
</organism>
<dbReference type="GO" id="GO:0008239">
    <property type="term" value="F:dipeptidyl-peptidase activity"/>
    <property type="evidence" value="ECO:0007669"/>
    <property type="project" value="TreeGrafter"/>
</dbReference>
<dbReference type="RefSeq" id="WP_072318893.1">
    <property type="nucleotide sequence ID" value="NZ_FPJE01000027.1"/>
</dbReference>
<dbReference type="InterPro" id="IPR050278">
    <property type="entry name" value="Serine_Prot_S9B/DPPIV"/>
</dbReference>
<dbReference type="GO" id="GO:0006508">
    <property type="term" value="P:proteolysis"/>
    <property type="evidence" value="ECO:0007669"/>
    <property type="project" value="InterPro"/>
</dbReference>
<sequence length="922" mass="104886">MNRKLRVSAFLLLTAGTLFAQKKSITVDDFDNWRYIQKPQLSDDGNYLVYEYNTGDGDGALVITNTTTGVSDTIARGADATISGNSAFVAFGIKPPIALRRKSETAKWKKDKQPKDSLGIYILKTGDLKKYPNVSSFSLPSEGGDWLAYKTVMDGEAKKVKDTAKASEKKSKKDTLVVVRNPLRGDSILFNHTKSFSWAVKKNRLLLGAEEKDSTVTTSAVLYFDADSGKTDTLFKREGSVAKISFGPSGEKVGFLFSEDTTKIKKYALYAGTTKDVKSITDDAIKNLPQDWGASENGNVFFSKDGKRMFFGTAFPEKDHPKDTLLNNERVSVDIWAWTDKQLQPQQKVNLGKDKKKTYLAVYNFEAGTAIQLADSTLPEVTVLDHGRGKYVLAEDGDAYQRASSWTGLWIGDIYTVNLETGARKLLVKEQNRMWVGPSQHYGVFYNRKDSVYYAVDLKNNTQRALTDNLKVPFYNERHDTPSEPRPYGVAGWAKDDKAVFVYDRYDIWRLDPSGKKKPLRITANGRETSTVYRYIQLDREEDFIETGKKVWLFAFEEKTKKDGYAFADLNRSGIPEKIVTGDYTFGSPRKAKHADKVFFTRESFTEYPDIWITSIKWKGPKKLTAANPQQKDFKWGSVSLVEWENYNDVPLQGLLYKPENMEPGKKYPMVVYYYELNSDTYHRHFVPAPSRSTVNKPFYTSNDYLVFVPDIVYKEGYPGQSAYDCIVSGVEKLISDYDYVDDSRIALQGQSWGGYQTAYLITRTDMFAAAMAGAPVSNMTSAYGGIRWQTGMSRMFQYEHTQSRIGGTLWDKLDLYLENSPLFYANKVNTPLLMMHNDNDGAVPWYQGIEYFVALRRLDKPVWMLSYNGEPHNLKGSSWGNRKDLSTRMMQFFDHYLKGAKMPEWMEKGRPAIQKEYNKAY</sequence>
<name>A0A1K1RJF5_9FLAO</name>
<reference evidence="3 4" key="1">
    <citation type="submission" date="2016-11" db="EMBL/GenBank/DDBJ databases">
        <authorList>
            <person name="Jaros S."/>
            <person name="Januszkiewicz K."/>
            <person name="Wedrychowicz H."/>
        </authorList>
    </citation>
    <scope>NUCLEOTIDE SEQUENCE [LARGE SCALE GENOMIC DNA]</scope>
    <source>
        <strain evidence="3 4">CGMCC 1.12145</strain>
    </source>
</reference>
<dbReference type="InterPro" id="IPR029058">
    <property type="entry name" value="AB_hydrolase_fold"/>
</dbReference>
<dbReference type="OrthoDB" id="9812921at2"/>
<protein>
    <submittedName>
        <fullName evidence="3">Dipeptidyl aminopeptidase/acylaminoacyl peptidase</fullName>
    </submittedName>
</protein>
<dbReference type="PANTHER" id="PTHR11731">
    <property type="entry name" value="PROTEASE FAMILY S9B,C DIPEPTIDYL-PEPTIDASE IV-RELATED"/>
    <property type="match status" value="1"/>
</dbReference>
<dbReference type="AlphaFoldDB" id="A0A1K1RJF5"/>
<gene>
    <name evidence="3" type="ORF">SAMN02927921_03648</name>
</gene>
<dbReference type="Pfam" id="PF00326">
    <property type="entry name" value="Peptidase_S9"/>
    <property type="match status" value="1"/>
</dbReference>
<dbReference type="STRING" id="1150368.SAMN02927921_03648"/>
<dbReference type="Proteomes" id="UP000182248">
    <property type="component" value="Unassembled WGS sequence"/>
</dbReference>
<dbReference type="SUPFAM" id="SSF82171">
    <property type="entry name" value="DPP6 N-terminal domain-like"/>
    <property type="match status" value="2"/>
</dbReference>
<keyword evidence="3" id="KW-0031">Aminopeptidase</keyword>
<dbReference type="GO" id="GO:0008236">
    <property type="term" value="F:serine-type peptidase activity"/>
    <property type="evidence" value="ECO:0007669"/>
    <property type="project" value="InterPro"/>
</dbReference>
<feature type="domain" description="Peptidase S9 prolyl oligopeptidase catalytic" evidence="2">
    <location>
        <begin position="720"/>
        <end position="900"/>
    </location>
</feature>
<dbReference type="PANTHER" id="PTHR11731:SF193">
    <property type="entry name" value="DIPEPTIDYL PEPTIDASE 9"/>
    <property type="match status" value="1"/>
</dbReference>
<evidence type="ECO:0000313" key="3">
    <source>
        <dbReference type="EMBL" id="SFW72208.1"/>
    </source>
</evidence>
<dbReference type="SUPFAM" id="SSF53474">
    <property type="entry name" value="alpha/beta-Hydrolases"/>
    <property type="match status" value="1"/>
</dbReference>
<proteinExistence type="predicted"/>
<dbReference type="EMBL" id="FPJE01000027">
    <property type="protein sequence ID" value="SFW72208.1"/>
    <property type="molecule type" value="Genomic_DNA"/>
</dbReference>
<keyword evidence="1" id="KW-0732">Signal</keyword>
<feature type="chain" id="PRO_5012950286" evidence="1">
    <location>
        <begin position="21"/>
        <end position="922"/>
    </location>
</feature>
<accession>A0A1K1RJF5</accession>
<dbReference type="InterPro" id="IPR001375">
    <property type="entry name" value="Peptidase_S9_cat"/>
</dbReference>
<evidence type="ECO:0000256" key="1">
    <source>
        <dbReference type="SAM" id="SignalP"/>
    </source>
</evidence>
<evidence type="ECO:0000313" key="4">
    <source>
        <dbReference type="Proteomes" id="UP000182248"/>
    </source>
</evidence>
<dbReference type="Gene3D" id="3.40.50.1820">
    <property type="entry name" value="alpha/beta hydrolase"/>
    <property type="match status" value="1"/>
</dbReference>
<keyword evidence="3" id="KW-0645">Protease</keyword>
<dbReference type="GO" id="GO:0004177">
    <property type="term" value="F:aminopeptidase activity"/>
    <property type="evidence" value="ECO:0007669"/>
    <property type="project" value="UniProtKB-KW"/>
</dbReference>
<keyword evidence="3" id="KW-0378">Hydrolase</keyword>